<dbReference type="EMBL" id="PTJD01000012">
    <property type="protein sequence ID" value="PPK92946.1"/>
    <property type="molecule type" value="Genomic_DNA"/>
</dbReference>
<evidence type="ECO:0000256" key="1">
    <source>
        <dbReference type="SAM" id="SignalP"/>
    </source>
</evidence>
<dbReference type="InterPro" id="IPR036278">
    <property type="entry name" value="Sialidase_sf"/>
</dbReference>
<organism evidence="2 3">
    <name type="scientific">Kineococcus xinjiangensis</name>
    <dbReference type="NCBI Taxonomy" id="512762"/>
    <lineage>
        <taxon>Bacteria</taxon>
        <taxon>Bacillati</taxon>
        <taxon>Actinomycetota</taxon>
        <taxon>Actinomycetes</taxon>
        <taxon>Kineosporiales</taxon>
        <taxon>Kineosporiaceae</taxon>
        <taxon>Kineococcus</taxon>
    </lineage>
</organism>
<dbReference type="PROSITE" id="PS51318">
    <property type="entry name" value="TAT"/>
    <property type="match status" value="1"/>
</dbReference>
<sequence>MNRSTSAGGPQGLPSRRTTLLGALATTGLTLALPAPAASAAAPTVSHLLTTTLTRNGRTALTYTGYMNGESFQQDGITTYRGWQYAAFWDESGYVNVSRRKLPTGAWQNVQLTDYRTTSTDSHNTISIGICPADGTLHLAYDMHSSQLRYRRSAAGLLNSPDTASWTRSSFGPNTNGLTGTPLETVTYPQFMATPEGALQLAIRTGLSGAGDEVLFEYSNRTWTRIGTFINGTAGDDNPYLFGIEYDTTGLLHVTWCVRETPNPSTNHDLYYAYSRDRGRTWRNNAGTVVATTGSSPLIADTAGLRVWSIAQNRGLINQESMVVDSAGHVHVLASHLPAGAASTSDFTAAREQAVLVHYRRDKASKAWSQTYTPFLERSSRGDIGVDAQDNLYVVSGDSKTRKLHLQTASRASGWKDWALRWTSSPDYYSDPLLDHPRLRSEGVVSFFTPRYGGSVIEVQDWRATP</sequence>
<dbReference type="SUPFAM" id="SSF50939">
    <property type="entry name" value="Sialidases"/>
    <property type="match status" value="1"/>
</dbReference>
<dbReference type="OrthoDB" id="223410at2"/>
<dbReference type="Proteomes" id="UP000239485">
    <property type="component" value="Unassembled WGS sequence"/>
</dbReference>
<accession>A0A2S6IFI3</accession>
<dbReference type="Pfam" id="PF15892">
    <property type="entry name" value="BNR_4"/>
    <property type="match status" value="1"/>
</dbReference>
<feature type="chain" id="PRO_5015715822" evidence="1">
    <location>
        <begin position="41"/>
        <end position="466"/>
    </location>
</feature>
<comment type="caution">
    <text evidence="2">The sequence shown here is derived from an EMBL/GenBank/DDBJ whole genome shotgun (WGS) entry which is preliminary data.</text>
</comment>
<keyword evidence="3" id="KW-1185">Reference proteome</keyword>
<gene>
    <name evidence="2" type="ORF">CLV92_112125</name>
</gene>
<protein>
    <submittedName>
        <fullName evidence="2">Putative BNR repeat neuraminidase</fullName>
    </submittedName>
</protein>
<evidence type="ECO:0000313" key="3">
    <source>
        <dbReference type="Proteomes" id="UP000239485"/>
    </source>
</evidence>
<dbReference type="RefSeq" id="WP_104434336.1">
    <property type="nucleotide sequence ID" value="NZ_PTJD01000012.1"/>
</dbReference>
<reference evidence="2 3" key="1">
    <citation type="submission" date="2018-02" db="EMBL/GenBank/DDBJ databases">
        <title>Genomic Encyclopedia of Archaeal and Bacterial Type Strains, Phase II (KMG-II): from individual species to whole genera.</title>
        <authorList>
            <person name="Goeker M."/>
        </authorList>
    </citation>
    <scope>NUCLEOTIDE SEQUENCE [LARGE SCALE GENOMIC DNA]</scope>
    <source>
        <strain evidence="2 3">DSM 22857</strain>
    </source>
</reference>
<proteinExistence type="predicted"/>
<keyword evidence="1" id="KW-0732">Signal</keyword>
<dbReference type="InterPro" id="IPR006311">
    <property type="entry name" value="TAT_signal"/>
</dbReference>
<dbReference type="AlphaFoldDB" id="A0A2S6IFI3"/>
<name>A0A2S6IFI3_9ACTN</name>
<evidence type="ECO:0000313" key="2">
    <source>
        <dbReference type="EMBL" id="PPK92946.1"/>
    </source>
</evidence>
<feature type="signal peptide" evidence="1">
    <location>
        <begin position="1"/>
        <end position="40"/>
    </location>
</feature>